<feature type="domain" description="N-acetyltransferase" evidence="1">
    <location>
        <begin position="10"/>
        <end position="154"/>
    </location>
</feature>
<accession>A0A9X0YLB5</accession>
<keyword evidence="5" id="KW-1185">Reference proteome</keyword>
<dbReference type="PROSITE" id="PS51186">
    <property type="entry name" value="GNAT"/>
    <property type="match status" value="1"/>
</dbReference>
<dbReference type="Proteomes" id="UP001138672">
    <property type="component" value="Unassembled WGS sequence"/>
</dbReference>
<evidence type="ECO:0000259" key="1">
    <source>
        <dbReference type="PROSITE" id="PS51186"/>
    </source>
</evidence>
<dbReference type="SUPFAM" id="SSF55729">
    <property type="entry name" value="Acyl-CoA N-acyltransferases (Nat)"/>
    <property type="match status" value="1"/>
</dbReference>
<proteinExistence type="predicted"/>
<dbReference type="OrthoDB" id="2352823at2"/>
<sequence length="154" mass="17881">MQLIQDQDSIVIKIIKAQDTYAVRHPVLRPGRPIEDCVFDNDEHPNTFHLGLFLNTMLVGVVTYMKTKKDEFTSEEQYQLRGMAVLENYQGLQFGKLLVNKGEAIIKEKHGDLIWLNAREIALHFYNKCGYEIIGDPFNIPKVGKHYMMFKNLH</sequence>
<dbReference type="RefSeq" id="WP_057779807.1">
    <property type="nucleotide sequence ID" value="NZ_JAGGJQ010000003.1"/>
</dbReference>
<dbReference type="AlphaFoldDB" id="A0A9X0YLB5"/>
<name>A0A9X0YLB5_9FLAO</name>
<gene>
    <name evidence="2" type="ORF">J2Z56_001248</name>
    <name evidence="3" type="ORF">J2Z57_001074</name>
</gene>
<evidence type="ECO:0000313" key="3">
    <source>
        <dbReference type="EMBL" id="MDQ0334641.1"/>
    </source>
</evidence>
<comment type="caution">
    <text evidence="2">The sequence shown here is derived from an EMBL/GenBank/DDBJ whole genome shotgun (WGS) entry which is preliminary data.</text>
</comment>
<evidence type="ECO:0000313" key="4">
    <source>
        <dbReference type="Proteomes" id="UP001138672"/>
    </source>
</evidence>
<dbReference type="EMBL" id="JAGGJQ010000003">
    <property type="protein sequence ID" value="MBP1839337.1"/>
    <property type="molecule type" value="Genomic_DNA"/>
</dbReference>
<dbReference type="InterPro" id="IPR016181">
    <property type="entry name" value="Acyl_CoA_acyltransferase"/>
</dbReference>
<dbReference type="GO" id="GO:0016747">
    <property type="term" value="F:acyltransferase activity, transferring groups other than amino-acyl groups"/>
    <property type="evidence" value="ECO:0007669"/>
    <property type="project" value="InterPro"/>
</dbReference>
<dbReference type="EMBL" id="JAUSUU010000003">
    <property type="protein sequence ID" value="MDQ0334641.1"/>
    <property type="molecule type" value="Genomic_DNA"/>
</dbReference>
<organism evidence="2 4">
    <name type="scientific">Formosa algae</name>
    <dbReference type="NCBI Taxonomy" id="225843"/>
    <lineage>
        <taxon>Bacteria</taxon>
        <taxon>Pseudomonadati</taxon>
        <taxon>Bacteroidota</taxon>
        <taxon>Flavobacteriia</taxon>
        <taxon>Flavobacteriales</taxon>
        <taxon>Flavobacteriaceae</taxon>
        <taxon>Formosa</taxon>
    </lineage>
</organism>
<dbReference type="CDD" id="cd04301">
    <property type="entry name" value="NAT_SF"/>
    <property type="match status" value="1"/>
</dbReference>
<dbReference type="InterPro" id="IPR000182">
    <property type="entry name" value="GNAT_dom"/>
</dbReference>
<reference evidence="2" key="1">
    <citation type="submission" date="2021-03" db="EMBL/GenBank/DDBJ databases">
        <title>Genomic Encyclopedia of Type Strains, Phase IV (KMG-IV): sequencing the most valuable type-strain genomes for metagenomic binning, comparative biology and taxonomic classification.</title>
        <authorList>
            <person name="Goeker M."/>
        </authorList>
    </citation>
    <scope>NUCLEOTIDE SEQUENCE</scope>
    <source>
        <strain evidence="2">DSM 15523</strain>
        <strain evidence="3 5">DSM 16476</strain>
    </source>
</reference>
<dbReference type="Pfam" id="PF00583">
    <property type="entry name" value="Acetyltransf_1"/>
    <property type="match status" value="1"/>
</dbReference>
<protein>
    <submittedName>
        <fullName evidence="2">GNAT superfamily N-acetyltransferase</fullName>
    </submittedName>
</protein>
<evidence type="ECO:0000313" key="2">
    <source>
        <dbReference type="EMBL" id="MBP1839337.1"/>
    </source>
</evidence>
<dbReference type="Gene3D" id="3.40.630.30">
    <property type="match status" value="1"/>
</dbReference>
<evidence type="ECO:0000313" key="5">
    <source>
        <dbReference type="Proteomes" id="UP001231587"/>
    </source>
</evidence>
<dbReference type="Proteomes" id="UP001231587">
    <property type="component" value="Unassembled WGS sequence"/>
</dbReference>